<gene>
    <name evidence="1" type="ORF">UFOVP107_5</name>
    <name evidence="2" type="ORF">UFOVP214_46</name>
</gene>
<dbReference type="EMBL" id="LR796224">
    <property type="protein sequence ID" value="CAB4128047.1"/>
    <property type="molecule type" value="Genomic_DNA"/>
</dbReference>
<reference evidence="2" key="1">
    <citation type="submission" date="2020-05" db="EMBL/GenBank/DDBJ databases">
        <authorList>
            <person name="Chiriac C."/>
            <person name="Salcher M."/>
            <person name="Ghai R."/>
            <person name="Kavagutti S V."/>
        </authorList>
    </citation>
    <scope>NUCLEOTIDE SEQUENCE</scope>
</reference>
<sequence length="151" mass="16159">MASNISAIISAIVALDVQLSGSSVLVRSGTTLKDSEEISDLPTRIVSPVGMTSQRSRVQTLGGAGHVMNTEWTITDTCLLRAVGMGLGLTDIATVYQAYMAAYIEQARQLSGQSYTLTLLTQRAQVVEFTVGSGRNYHAVICTLTFVEIVQ</sequence>
<accession>A0A6J7WKS2</accession>
<organism evidence="2">
    <name type="scientific">uncultured Caudovirales phage</name>
    <dbReference type="NCBI Taxonomy" id="2100421"/>
    <lineage>
        <taxon>Viruses</taxon>
        <taxon>Duplodnaviria</taxon>
        <taxon>Heunggongvirae</taxon>
        <taxon>Uroviricota</taxon>
        <taxon>Caudoviricetes</taxon>
        <taxon>Peduoviridae</taxon>
        <taxon>Maltschvirus</taxon>
        <taxon>Maltschvirus maltsch</taxon>
    </lineage>
</organism>
<dbReference type="EMBL" id="LR798264">
    <property type="protein sequence ID" value="CAB5218659.1"/>
    <property type="molecule type" value="Genomic_DNA"/>
</dbReference>
<evidence type="ECO:0000313" key="1">
    <source>
        <dbReference type="EMBL" id="CAB4128047.1"/>
    </source>
</evidence>
<proteinExistence type="predicted"/>
<evidence type="ECO:0000313" key="2">
    <source>
        <dbReference type="EMBL" id="CAB5218659.1"/>
    </source>
</evidence>
<name>A0A6J7WKS2_9CAUD</name>
<protein>
    <submittedName>
        <fullName evidence="2">Uncharacterized protein</fullName>
    </submittedName>
</protein>